<name>A0ABU8TE04_9PSEU</name>
<accession>A0ABU8TE04</accession>
<protein>
    <recommendedName>
        <fullName evidence="3">Adhesin domain-containing protein</fullName>
    </recommendedName>
</protein>
<evidence type="ECO:0000313" key="1">
    <source>
        <dbReference type="EMBL" id="MEJ8282180.1"/>
    </source>
</evidence>
<sequence>MGGTGAAGQESVTDTVDGTVARVEVDSDAGALRLVAGDRASVAQDLRWTGDARPQVEHRLDGDVLRITVRCPDRGGERCQAGLVVTAPATASARAELAAGGIEVQGLTGALDLRSSAGEVGGSGLGPGDVRASSSAGGVDLTFAAAAADVTAESTAGEVVVRVPVGPAYEVTAATTAGSTTVQVPDQPGADHRISARSTAGGVSVLPAA</sequence>
<dbReference type="EMBL" id="JBBJUP010000031">
    <property type="protein sequence ID" value="MEJ8282180.1"/>
    <property type="molecule type" value="Genomic_DNA"/>
</dbReference>
<evidence type="ECO:0008006" key="3">
    <source>
        <dbReference type="Google" id="ProtNLM"/>
    </source>
</evidence>
<gene>
    <name evidence="1" type="ORF">WJX68_24835</name>
</gene>
<proteinExistence type="predicted"/>
<comment type="caution">
    <text evidence="1">The sequence shown here is derived from an EMBL/GenBank/DDBJ whole genome shotgun (WGS) entry which is preliminary data.</text>
</comment>
<reference evidence="1 2" key="1">
    <citation type="submission" date="2024-03" db="EMBL/GenBank/DDBJ databases">
        <title>Draft genome sequence of Pseudonocardia sp. DW16-2.</title>
        <authorList>
            <person name="Duangmal K."/>
        </authorList>
    </citation>
    <scope>NUCLEOTIDE SEQUENCE [LARGE SCALE GENOMIC DNA]</scope>
    <source>
        <strain evidence="1 2">DW16-2</strain>
    </source>
</reference>
<dbReference type="RefSeq" id="WP_340295353.1">
    <property type="nucleotide sequence ID" value="NZ_JBBJUP010000031.1"/>
</dbReference>
<dbReference type="Proteomes" id="UP001364211">
    <property type="component" value="Unassembled WGS sequence"/>
</dbReference>
<keyword evidence="2" id="KW-1185">Reference proteome</keyword>
<evidence type="ECO:0000313" key="2">
    <source>
        <dbReference type="Proteomes" id="UP001364211"/>
    </source>
</evidence>
<organism evidence="1 2">
    <name type="scientific">Pseudonocardia spirodelae</name>
    <dbReference type="NCBI Taxonomy" id="3133431"/>
    <lineage>
        <taxon>Bacteria</taxon>
        <taxon>Bacillati</taxon>
        <taxon>Actinomycetota</taxon>
        <taxon>Actinomycetes</taxon>
        <taxon>Pseudonocardiales</taxon>
        <taxon>Pseudonocardiaceae</taxon>
        <taxon>Pseudonocardia</taxon>
    </lineage>
</organism>